<evidence type="ECO:0000313" key="2">
    <source>
        <dbReference type="Proteomes" id="UP000283509"/>
    </source>
</evidence>
<organism evidence="1 2">
    <name type="scientific">Penaeus vannamei</name>
    <name type="common">Whiteleg shrimp</name>
    <name type="synonym">Litopenaeus vannamei</name>
    <dbReference type="NCBI Taxonomy" id="6689"/>
    <lineage>
        <taxon>Eukaryota</taxon>
        <taxon>Metazoa</taxon>
        <taxon>Ecdysozoa</taxon>
        <taxon>Arthropoda</taxon>
        <taxon>Crustacea</taxon>
        <taxon>Multicrustacea</taxon>
        <taxon>Malacostraca</taxon>
        <taxon>Eumalacostraca</taxon>
        <taxon>Eucarida</taxon>
        <taxon>Decapoda</taxon>
        <taxon>Dendrobranchiata</taxon>
        <taxon>Penaeoidea</taxon>
        <taxon>Penaeidae</taxon>
        <taxon>Penaeus</taxon>
    </lineage>
</organism>
<comment type="caution">
    <text evidence="1">The sequence shown here is derived from an EMBL/GenBank/DDBJ whole genome shotgun (WGS) entry which is preliminary data.</text>
</comment>
<dbReference type="OrthoDB" id="10407025at2759"/>
<dbReference type="Proteomes" id="UP000283509">
    <property type="component" value="Unassembled WGS sequence"/>
</dbReference>
<reference evidence="1 2" key="1">
    <citation type="submission" date="2018-04" db="EMBL/GenBank/DDBJ databases">
        <authorList>
            <person name="Zhang X."/>
            <person name="Yuan J."/>
            <person name="Li F."/>
            <person name="Xiang J."/>
        </authorList>
    </citation>
    <scope>NUCLEOTIDE SEQUENCE [LARGE SCALE GENOMIC DNA]</scope>
    <source>
        <tissue evidence="1">Muscle</tissue>
    </source>
</reference>
<protein>
    <submittedName>
        <fullName evidence="1">Uncharacterized protein</fullName>
    </submittedName>
</protein>
<reference evidence="1 2" key="2">
    <citation type="submission" date="2019-01" db="EMBL/GenBank/DDBJ databases">
        <title>The decoding of complex shrimp genome reveals the adaptation for benthos swimmer, frequently molting mechanism and breeding impact on genome.</title>
        <authorList>
            <person name="Sun Y."/>
            <person name="Gao Y."/>
            <person name="Yu Y."/>
        </authorList>
    </citation>
    <scope>NUCLEOTIDE SEQUENCE [LARGE SCALE GENOMIC DNA]</scope>
    <source>
        <tissue evidence="1">Muscle</tissue>
    </source>
</reference>
<keyword evidence="2" id="KW-1185">Reference proteome</keyword>
<name>A0A3R7PCL2_PENVA</name>
<sequence>MQRRPGLPRNRFASLLQASDQALIPRKSVLPSWLRHSGTRLGGRSAQVGRAVTSRQSTLSRSGGWTYCAHLCVFSFPRFPTPFRYLQGLAKMENKGFDVEKQESYELQDSPRKENSPAINEIVPACPCEDSQRNCSCKEPKEAKPQAVAICDVTPKTWDVRVWKKKGDDGLITADVALPHLDRLAAASSRVILRRCRCSRTDLLCSFSFSPFY</sequence>
<proteinExistence type="predicted"/>
<accession>A0A3R7PCL2</accession>
<dbReference type="EMBL" id="QCYY01002897">
    <property type="protein sequence ID" value="ROT66731.1"/>
    <property type="molecule type" value="Genomic_DNA"/>
</dbReference>
<gene>
    <name evidence="1" type="ORF">C7M84_015224</name>
</gene>
<dbReference type="AlphaFoldDB" id="A0A3R7PCL2"/>
<evidence type="ECO:0000313" key="1">
    <source>
        <dbReference type="EMBL" id="ROT66731.1"/>
    </source>
</evidence>